<dbReference type="PROSITE" id="PS51687">
    <property type="entry name" value="SAM_MT_RNA_M5U"/>
    <property type="match status" value="1"/>
</dbReference>
<evidence type="ECO:0000256" key="5">
    <source>
        <dbReference type="PROSITE-ProRule" id="PRU10015"/>
    </source>
</evidence>
<dbReference type="Gene3D" id="2.40.50.1070">
    <property type="match status" value="1"/>
</dbReference>
<dbReference type="PROSITE" id="PS01231">
    <property type="entry name" value="TRMA_2"/>
    <property type="match status" value="1"/>
</dbReference>
<dbReference type="PROSITE" id="PS01230">
    <property type="entry name" value="TRMA_1"/>
    <property type="match status" value="1"/>
</dbReference>
<evidence type="ECO:0000256" key="4">
    <source>
        <dbReference type="PROSITE-ProRule" id="PRU01024"/>
    </source>
</evidence>
<reference evidence="7 8" key="1">
    <citation type="submission" date="2010-10" db="EMBL/GenBank/DDBJ databases">
        <authorList>
            <person name="Muzny D."/>
            <person name="Qin X."/>
            <person name="Deng J."/>
            <person name="Jiang H."/>
            <person name="Liu Y."/>
            <person name="Qu J."/>
            <person name="Song X.-Z."/>
            <person name="Zhang L."/>
            <person name="Thornton R."/>
            <person name="Coyle M."/>
            <person name="Francisco L."/>
            <person name="Jackson L."/>
            <person name="Javaid M."/>
            <person name="Korchina V."/>
            <person name="Kovar C."/>
            <person name="Mata R."/>
            <person name="Mathew T."/>
            <person name="Ngo R."/>
            <person name="Nguyen L."/>
            <person name="Nguyen N."/>
            <person name="Okwuonu G."/>
            <person name="Ongeri F."/>
            <person name="Pham C."/>
            <person name="Simmons D."/>
            <person name="Wilczek-Boney K."/>
            <person name="Hale W."/>
            <person name="Jakkamsetti A."/>
            <person name="Pham P."/>
            <person name="Ruth R."/>
            <person name="San Lucas F."/>
            <person name="Warren J."/>
            <person name="Zhang J."/>
            <person name="Zhao Z."/>
            <person name="Zhou C."/>
            <person name="Zhu D."/>
            <person name="Lee S."/>
            <person name="Bess C."/>
            <person name="Blankenburg K."/>
            <person name="Forbes L."/>
            <person name="Fu Q."/>
            <person name="Gubbala S."/>
            <person name="Hirani K."/>
            <person name="Jayaseelan J.C."/>
            <person name="Lara F."/>
            <person name="Munidasa M."/>
            <person name="Palculict T."/>
            <person name="Patil S."/>
            <person name="Pu L.-L."/>
            <person name="Saada N."/>
            <person name="Tang L."/>
            <person name="Weissenberger G."/>
            <person name="Zhu Y."/>
            <person name="Hemphill L."/>
            <person name="Shang Y."/>
            <person name="Youmans B."/>
            <person name="Ayvaz T."/>
            <person name="Ross M."/>
            <person name="Santibanez J."/>
            <person name="Aqrawi P."/>
            <person name="Gross S."/>
            <person name="Joshi V."/>
            <person name="Fowler G."/>
            <person name="Nazareth L."/>
            <person name="Reid J."/>
            <person name="Worley K."/>
            <person name="Petrosino J."/>
            <person name="Highlander S."/>
            <person name="Gibbs R."/>
        </authorList>
    </citation>
    <scope>NUCLEOTIDE SEQUENCE [LARGE SCALE GENOMIC DNA]</scope>
    <source>
        <strain evidence="7 8">ATCC 33574</strain>
    </source>
</reference>
<accession>E6K8G3</accession>
<feature type="binding site" evidence="4">
    <location>
        <position position="322"/>
    </location>
    <ligand>
        <name>S-adenosyl-L-methionine</name>
        <dbReference type="ChEBI" id="CHEBI:59789"/>
    </ligand>
</feature>
<dbReference type="InterPro" id="IPR030390">
    <property type="entry name" value="MeTrfase_TrmA_AS"/>
</dbReference>
<dbReference type="Pfam" id="PF05958">
    <property type="entry name" value="tRNA_U5-meth_tr"/>
    <property type="match status" value="1"/>
</dbReference>
<evidence type="ECO:0000313" key="7">
    <source>
        <dbReference type="EMBL" id="EFU30123.1"/>
    </source>
</evidence>
<feature type="binding site" evidence="4">
    <location>
        <position position="351"/>
    </location>
    <ligand>
        <name>S-adenosyl-L-methionine</name>
        <dbReference type="ChEBI" id="CHEBI:59789"/>
    </ligand>
</feature>
<dbReference type="InterPro" id="IPR029063">
    <property type="entry name" value="SAM-dependent_MTases_sf"/>
</dbReference>
<feature type="binding site" evidence="4">
    <location>
        <position position="421"/>
    </location>
    <ligand>
        <name>S-adenosyl-L-methionine</name>
        <dbReference type="ChEBI" id="CHEBI:59789"/>
    </ligand>
</feature>
<dbReference type="InterPro" id="IPR012340">
    <property type="entry name" value="NA-bd_OB-fold"/>
</dbReference>
<dbReference type="STRING" id="873513.HMPREF6485_1900"/>
<keyword evidence="8" id="KW-1185">Reference proteome</keyword>
<dbReference type="InterPro" id="IPR010280">
    <property type="entry name" value="U5_MeTrfase_fam"/>
</dbReference>
<dbReference type="InterPro" id="IPR030391">
    <property type="entry name" value="MeTrfase_TrmA_CS"/>
</dbReference>
<dbReference type="NCBIfam" id="TIGR00479">
    <property type="entry name" value="rumA"/>
    <property type="match status" value="1"/>
</dbReference>
<evidence type="ECO:0000259" key="6">
    <source>
        <dbReference type="PROSITE" id="PS50926"/>
    </source>
</evidence>
<dbReference type="GO" id="GO:0070475">
    <property type="term" value="P:rRNA base methylation"/>
    <property type="evidence" value="ECO:0007669"/>
    <property type="project" value="TreeGrafter"/>
</dbReference>
<dbReference type="CDD" id="cd02440">
    <property type="entry name" value="AdoMet_MTases"/>
    <property type="match status" value="1"/>
</dbReference>
<keyword evidence="2 4" id="KW-0808">Transferase</keyword>
<dbReference type="EC" id="2.1.1.-" evidence="7"/>
<dbReference type="GO" id="GO:0070041">
    <property type="term" value="F:rRNA (uridine-C5-)-methyltransferase activity"/>
    <property type="evidence" value="ECO:0007669"/>
    <property type="project" value="TreeGrafter"/>
</dbReference>
<feature type="active site" description="Nucleophile" evidence="4">
    <location>
        <position position="448"/>
    </location>
</feature>
<feature type="binding site" evidence="4">
    <location>
        <position position="372"/>
    </location>
    <ligand>
        <name>S-adenosyl-L-methionine</name>
        <dbReference type="ChEBI" id="CHEBI:59789"/>
    </ligand>
</feature>
<sequence>MGEDGRKIVTLHQKYKDVMGKRNKPLPLLENVTIESVAAEGKCVVHHNDMVIFVPFCVPGDVVDLQIRRKKHHYCEAEVARFIKYSNVRETPFCSHFGICGGCKWQNLPYQEQIKAKQQQVYDQLSRIGKVELPEFRPIMGSVKTQEYRNKIEFGCSNKRWLTKEEVASGTEFTNMNAIGFHITGAFDKIYPIEKCGLMDDLNNRIRNAIRDFAFATEISFYDIRQQHGLLRDVMIRNSNTGEWMVLVQFHYDEEGDEAKALALLQHIGDKFPEITSLLYVDNQKCNDTFGDLPISVYKGNDHIFEVMEGLRFKVGPKSFYQTNTEQAYHLYSVAREFSQLTGDELVYDLYTGTGTIANFVAREAKQVIGIEYVPEAIEDAKVNSEINGIDNTLFYAGDMKDILNDEFIRQHGRPDVIITDPPRAGMHADVVNTILHAAPRRIVYVSCNPATQARDLNLLDVDYRVEEVQPVDMFPHTPHVENVVLLVRR</sequence>
<organism evidence="7 8">
    <name type="scientific">Segatella buccae ATCC 33574</name>
    <dbReference type="NCBI Taxonomy" id="873513"/>
    <lineage>
        <taxon>Bacteria</taxon>
        <taxon>Pseudomonadati</taxon>
        <taxon>Bacteroidota</taxon>
        <taxon>Bacteroidia</taxon>
        <taxon>Bacteroidales</taxon>
        <taxon>Prevotellaceae</taxon>
        <taxon>Segatella</taxon>
    </lineage>
</organism>
<dbReference type="InterPro" id="IPR002792">
    <property type="entry name" value="TRAM_dom"/>
</dbReference>
<comment type="caution">
    <text evidence="7">The sequence shown here is derived from an EMBL/GenBank/DDBJ whole genome shotgun (WGS) entry which is preliminary data.</text>
</comment>
<dbReference type="EMBL" id="AEPD01000029">
    <property type="protein sequence ID" value="EFU30123.1"/>
    <property type="molecule type" value="Genomic_DNA"/>
</dbReference>
<protein>
    <submittedName>
        <fullName evidence="7">23S rRNA (Uracil-5-)-methyltransferase RumA</fullName>
        <ecNumber evidence="7">2.1.1.-</ecNumber>
    </submittedName>
</protein>
<keyword evidence="1 4" id="KW-0489">Methyltransferase</keyword>
<feature type="active site" evidence="5">
    <location>
        <position position="448"/>
    </location>
</feature>
<evidence type="ECO:0000256" key="2">
    <source>
        <dbReference type="ARBA" id="ARBA00022679"/>
    </source>
</evidence>
<dbReference type="SUPFAM" id="SSF50249">
    <property type="entry name" value="Nucleic acid-binding proteins"/>
    <property type="match status" value="1"/>
</dbReference>
<feature type="domain" description="TRAM" evidence="6">
    <location>
        <begin position="16"/>
        <end position="81"/>
    </location>
</feature>
<evidence type="ECO:0000313" key="8">
    <source>
        <dbReference type="Proteomes" id="UP000003112"/>
    </source>
</evidence>
<dbReference type="AlphaFoldDB" id="E6K8G3"/>
<evidence type="ECO:0000256" key="1">
    <source>
        <dbReference type="ARBA" id="ARBA00022603"/>
    </source>
</evidence>
<dbReference type="Gene3D" id="3.40.50.150">
    <property type="entry name" value="Vaccinia Virus protein VP39"/>
    <property type="match status" value="1"/>
</dbReference>
<dbReference type="HOGENOM" id="CLU_014689_7_2_10"/>
<comment type="similarity">
    <text evidence="4">Belongs to the class I-like SAM-binding methyltransferase superfamily. RNA M5U methyltransferase family.</text>
</comment>
<evidence type="ECO:0000256" key="3">
    <source>
        <dbReference type="ARBA" id="ARBA00022691"/>
    </source>
</evidence>
<name>E6K8G3_9BACT</name>
<dbReference type="Proteomes" id="UP000003112">
    <property type="component" value="Unassembled WGS sequence"/>
</dbReference>
<dbReference type="SUPFAM" id="SSF53335">
    <property type="entry name" value="S-adenosyl-L-methionine-dependent methyltransferases"/>
    <property type="match status" value="1"/>
</dbReference>
<dbReference type="Gene3D" id="2.40.50.140">
    <property type="entry name" value="Nucleic acid-binding proteins"/>
    <property type="match status" value="1"/>
</dbReference>
<proteinExistence type="inferred from homology"/>
<dbReference type="PROSITE" id="PS50926">
    <property type="entry name" value="TRAM"/>
    <property type="match status" value="1"/>
</dbReference>
<dbReference type="FunFam" id="3.40.50.150:FF:000009">
    <property type="entry name" value="23S rRNA (Uracil(1939)-C(5))-methyltransferase RlmD"/>
    <property type="match status" value="1"/>
</dbReference>
<dbReference type="PANTHER" id="PTHR11061:SF30">
    <property type="entry name" value="TRNA (URACIL(54)-C(5))-METHYLTRANSFERASE"/>
    <property type="match status" value="1"/>
</dbReference>
<keyword evidence="3 4" id="KW-0949">S-adenosyl-L-methionine</keyword>
<dbReference type="PANTHER" id="PTHR11061">
    <property type="entry name" value="RNA M5U METHYLTRANSFERASE"/>
    <property type="match status" value="1"/>
</dbReference>
<dbReference type="eggNOG" id="COG2265">
    <property type="taxonomic scope" value="Bacteria"/>
</dbReference>
<gene>
    <name evidence="7" type="primary">rumA</name>
    <name evidence="7" type="ORF">HMPREF6485_1900</name>
</gene>